<organism evidence="1 2">
    <name type="scientific">Solanum verrucosum</name>
    <dbReference type="NCBI Taxonomy" id="315347"/>
    <lineage>
        <taxon>Eukaryota</taxon>
        <taxon>Viridiplantae</taxon>
        <taxon>Streptophyta</taxon>
        <taxon>Embryophyta</taxon>
        <taxon>Tracheophyta</taxon>
        <taxon>Spermatophyta</taxon>
        <taxon>Magnoliopsida</taxon>
        <taxon>eudicotyledons</taxon>
        <taxon>Gunneridae</taxon>
        <taxon>Pentapetalae</taxon>
        <taxon>asterids</taxon>
        <taxon>lamiids</taxon>
        <taxon>Solanales</taxon>
        <taxon>Solanaceae</taxon>
        <taxon>Solanoideae</taxon>
        <taxon>Solaneae</taxon>
        <taxon>Solanum</taxon>
    </lineage>
</organism>
<dbReference type="PANTHER" id="PTHR31016:SF20">
    <property type="entry name" value="HEAT-INDUCIBLE TRANSCRIPTION REPRESSOR-RELATED"/>
    <property type="match status" value="1"/>
</dbReference>
<proteinExistence type="predicted"/>
<reference evidence="1" key="1">
    <citation type="submission" date="2023-08" db="EMBL/GenBank/DDBJ databases">
        <title>A de novo genome assembly of Solanum verrucosum Schlechtendal, a Mexican diploid species geographically isolated from the other diploid A-genome species in potato relatives.</title>
        <authorList>
            <person name="Hosaka K."/>
        </authorList>
    </citation>
    <scope>NUCLEOTIDE SEQUENCE</scope>
    <source>
        <tissue evidence="1">Young leaves</tissue>
    </source>
</reference>
<accession>A0AAF0ZNT5</accession>
<protein>
    <submittedName>
        <fullName evidence="1">Uncharacterized protein</fullName>
    </submittedName>
</protein>
<dbReference type="AlphaFoldDB" id="A0AAF0ZNT5"/>
<dbReference type="EMBL" id="CP133620">
    <property type="protein sequence ID" value="WMV45991.1"/>
    <property type="molecule type" value="Genomic_DNA"/>
</dbReference>
<keyword evidence="2" id="KW-1185">Reference proteome</keyword>
<sequence>MDLKLQIRLQLETLLAEKGRLAHENSVYARENSFLREIVEYHQLTMKDHVVYLDEGIEQVSRMHSTSPPKPH</sequence>
<gene>
    <name evidence="1" type="ORF">MTR67_039376</name>
</gene>
<evidence type="ECO:0000313" key="1">
    <source>
        <dbReference type="EMBL" id="WMV45991.1"/>
    </source>
</evidence>
<dbReference type="PANTHER" id="PTHR31016">
    <property type="entry name" value="OS04G0228100 PROTEIN"/>
    <property type="match status" value="1"/>
</dbReference>
<evidence type="ECO:0000313" key="2">
    <source>
        <dbReference type="Proteomes" id="UP001234989"/>
    </source>
</evidence>
<name>A0AAF0ZNT5_SOLVR</name>
<dbReference type="Proteomes" id="UP001234989">
    <property type="component" value="Chromosome 9"/>
</dbReference>